<reference evidence="16" key="1">
    <citation type="journal article" date="2021" name="PeerJ">
        <title>Extensive microbial diversity within the chicken gut microbiome revealed by metagenomics and culture.</title>
        <authorList>
            <person name="Gilroy R."/>
            <person name="Ravi A."/>
            <person name="Getino M."/>
            <person name="Pursley I."/>
            <person name="Horton D.L."/>
            <person name="Alikhan N.F."/>
            <person name="Baker D."/>
            <person name="Gharbi K."/>
            <person name="Hall N."/>
            <person name="Watson M."/>
            <person name="Adriaenssens E.M."/>
            <person name="Foster-Nyarko E."/>
            <person name="Jarju S."/>
            <person name="Secka A."/>
            <person name="Antonio M."/>
            <person name="Oren A."/>
            <person name="Chaudhuri R.R."/>
            <person name="La Ragione R."/>
            <person name="Hildebrand F."/>
            <person name="Pallen M.J."/>
        </authorList>
    </citation>
    <scope>NUCLEOTIDE SEQUENCE</scope>
    <source>
        <strain evidence="16">ChiSxjej1B13-11762</strain>
    </source>
</reference>
<dbReference type="NCBIfam" id="TIGR00057">
    <property type="entry name" value="L-threonylcarbamoyladenylate synthase"/>
    <property type="match status" value="1"/>
</dbReference>
<dbReference type="PANTHER" id="PTHR17490">
    <property type="entry name" value="SUA5"/>
    <property type="match status" value="1"/>
</dbReference>
<evidence type="ECO:0000256" key="11">
    <source>
        <dbReference type="ARBA" id="ARBA00029774"/>
    </source>
</evidence>
<dbReference type="FunFam" id="3.40.50.11030:FF:000001">
    <property type="entry name" value="Threonylcarbamoyl-AMP synthase"/>
    <property type="match status" value="1"/>
</dbReference>
<proteinExistence type="inferred from homology"/>
<feature type="binding site" evidence="14">
    <location>
        <position position="153"/>
    </location>
    <ligand>
        <name>ATP</name>
        <dbReference type="ChEBI" id="CHEBI:30616"/>
    </ligand>
</feature>
<feature type="binding site" evidence="14">
    <location>
        <position position="119"/>
    </location>
    <ligand>
        <name>ATP</name>
        <dbReference type="ChEBI" id="CHEBI:30616"/>
    </ligand>
</feature>
<evidence type="ECO:0000256" key="14">
    <source>
        <dbReference type="PIRSR" id="PIRSR004930-1"/>
    </source>
</evidence>
<organism evidence="16 17">
    <name type="scientific">Candidatus Dorea gallistercoris</name>
    <dbReference type="NCBI Taxonomy" id="2838542"/>
    <lineage>
        <taxon>Bacteria</taxon>
        <taxon>Bacillati</taxon>
        <taxon>Bacillota</taxon>
        <taxon>Clostridia</taxon>
        <taxon>Lachnospirales</taxon>
        <taxon>Lachnospiraceae</taxon>
        <taxon>Dorea</taxon>
    </lineage>
</organism>
<evidence type="ECO:0000256" key="7">
    <source>
        <dbReference type="ARBA" id="ARBA00022694"/>
    </source>
</evidence>
<feature type="domain" description="YrdC-like" evidence="15">
    <location>
        <begin position="15"/>
        <end position="201"/>
    </location>
</feature>
<dbReference type="GO" id="GO:0005737">
    <property type="term" value="C:cytoplasm"/>
    <property type="evidence" value="ECO:0007669"/>
    <property type="project" value="UniProtKB-SubCell"/>
</dbReference>
<evidence type="ECO:0000256" key="4">
    <source>
        <dbReference type="ARBA" id="ARBA00015492"/>
    </source>
</evidence>
<evidence type="ECO:0000256" key="3">
    <source>
        <dbReference type="ARBA" id="ARBA00012584"/>
    </source>
</evidence>
<protein>
    <recommendedName>
        <fullName evidence="4 13">Threonylcarbamoyl-AMP synthase</fullName>
        <shortName evidence="13">TC-AMP synthase</shortName>
        <ecNumber evidence="3 13">2.7.7.87</ecNumber>
    </recommendedName>
    <alternativeName>
        <fullName evidence="11 13">L-threonylcarbamoyladenylate synthase</fullName>
    </alternativeName>
</protein>
<comment type="function">
    <text evidence="13">Required for the formation of a threonylcarbamoyl group on adenosine at position 37 (t(6)A37) in tRNAs that read codons beginning with adenine.</text>
</comment>
<dbReference type="PANTHER" id="PTHR17490:SF16">
    <property type="entry name" value="THREONYLCARBAMOYL-AMP SYNTHASE"/>
    <property type="match status" value="1"/>
</dbReference>
<feature type="binding site" evidence="14">
    <location>
        <position position="60"/>
    </location>
    <ligand>
        <name>ATP</name>
        <dbReference type="ChEBI" id="CHEBI:30616"/>
    </ligand>
</feature>
<dbReference type="SUPFAM" id="SSF55821">
    <property type="entry name" value="YrdC/RibB"/>
    <property type="match status" value="1"/>
</dbReference>
<feature type="binding site" evidence="14">
    <location>
        <position position="145"/>
    </location>
    <ligand>
        <name>ATP</name>
        <dbReference type="ChEBI" id="CHEBI:30616"/>
    </ligand>
</feature>
<feature type="binding site" evidence="14">
    <location>
        <position position="123"/>
    </location>
    <ligand>
        <name>L-threonine</name>
        <dbReference type="ChEBI" id="CHEBI:57926"/>
    </ligand>
</feature>
<evidence type="ECO:0000256" key="10">
    <source>
        <dbReference type="ARBA" id="ARBA00022840"/>
    </source>
</evidence>
<dbReference type="Gene3D" id="3.90.870.10">
    <property type="entry name" value="DHBP synthase"/>
    <property type="match status" value="1"/>
</dbReference>
<dbReference type="GO" id="GO:0000049">
    <property type="term" value="F:tRNA binding"/>
    <property type="evidence" value="ECO:0007669"/>
    <property type="project" value="TreeGrafter"/>
</dbReference>
<feature type="binding site" evidence="14">
    <location>
        <position position="197"/>
    </location>
    <ligand>
        <name>ATP</name>
        <dbReference type="ChEBI" id="CHEBI:30616"/>
    </ligand>
</feature>
<keyword evidence="5 13" id="KW-0963">Cytoplasm</keyword>
<keyword evidence="8 13" id="KW-0548">Nucleotidyltransferase</keyword>
<dbReference type="InterPro" id="IPR006070">
    <property type="entry name" value="Sua5-like_dom"/>
</dbReference>
<dbReference type="Pfam" id="PF03481">
    <property type="entry name" value="Sua5_C"/>
    <property type="match status" value="1"/>
</dbReference>
<evidence type="ECO:0000256" key="8">
    <source>
        <dbReference type="ARBA" id="ARBA00022695"/>
    </source>
</evidence>
<dbReference type="PROSITE" id="PS51163">
    <property type="entry name" value="YRDC"/>
    <property type="match status" value="1"/>
</dbReference>
<evidence type="ECO:0000256" key="2">
    <source>
        <dbReference type="ARBA" id="ARBA00007663"/>
    </source>
</evidence>
<dbReference type="InterPro" id="IPR005145">
    <property type="entry name" value="Sua5_C"/>
</dbReference>
<dbReference type="InterPro" id="IPR010923">
    <property type="entry name" value="T(6)A37_SUA5"/>
</dbReference>
<dbReference type="Proteomes" id="UP000824263">
    <property type="component" value="Unassembled WGS sequence"/>
</dbReference>
<feature type="binding site" evidence="14">
    <location>
        <position position="37"/>
    </location>
    <ligand>
        <name>L-threonine</name>
        <dbReference type="ChEBI" id="CHEBI:57926"/>
    </ligand>
</feature>
<dbReference type="Pfam" id="PF01300">
    <property type="entry name" value="Sua5_yciO_yrdC"/>
    <property type="match status" value="1"/>
</dbReference>
<comment type="caution">
    <text evidence="16">The sequence shown here is derived from an EMBL/GenBank/DDBJ whole genome shotgun (WGS) entry which is preliminary data.</text>
</comment>
<feature type="binding site" evidence="14">
    <location>
        <position position="183"/>
    </location>
    <ligand>
        <name>L-threonine</name>
        <dbReference type="ChEBI" id="CHEBI:57926"/>
    </ligand>
</feature>
<keyword evidence="6 13" id="KW-0808">Transferase</keyword>
<dbReference type="EMBL" id="DXGF01000085">
    <property type="protein sequence ID" value="HIW83565.1"/>
    <property type="molecule type" value="Genomic_DNA"/>
</dbReference>
<feature type="binding site" evidence="14">
    <location>
        <position position="69"/>
    </location>
    <ligand>
        <name>L-threonine</name>
        <dbReference type="ChEBI" id="CHEBI:57926"/>
    </ligand>
</feature>
<dbReference type="GO" id="GO:0005524">
    <property type="term" value="F:ATP binding"/>
    <property type="evidence" value="ECO:0007669"/>
    <property type="project" value="UniProtKB-UniRule"/>
</dbReference>
<dbReference type="AlphaFoldDB" id="A0A9D1UEI9"/>
<keyword evidence="9 13" id="KW-0547">Nucleotide-binding</keyword>
<evidence type="ECO:0000313" key="17">
    <source>
        <dbReference type="Proteomes" id="UP000824263"/>
    </source>
</evidence>
<dbReference type="InterPro" id="IPR038385">
    <property type="entry name" value="Sua5/YwlC_C"/>
</dbReference>
<sequence length="349" mass="37474">METIIRKIENSQLDKEVIEQAGTILKQGGLVAFPTETVYGLGADGLNEKAAEKIYAAKGRPSDNPLIIHIARMEDLPKIAEVIPEEAKMIAEKYWPGPLTMIFEKTDIVPYGTTGGLDTVAVRMPDSAAARAVIEAGGGFIAAPSANTSGRPSPTIARHVEEDLAGKIDMIIDGGTVEIGVESTILDMTVSPPMILRPGAVTKEMLESLVGPVAEDVASISMDSGKVPKAPGMKYRHYAPMADLSIVEGPMEQVIEVINKMAEERISQGYKVGIIGTEETVASYRQGEVKSIGTREDDSTIASHLYAILREFDHERVDYIYSESFAAGGIGSAIMNRLLKAAGHHVINI</sequence>
<comment type="catalytic activity">
    <reaction evidence="12 13">
        <text>L-threonine + hydrogencarbonate + ATP = L-threonylcarbamoyladenylate + diphosphate + H2O</text>
        <dbReference type="Rhea" id="RHEA:36407"/>
        <dbReference type="ChEBI" id="CHEBI:15377"/>
        <dbReference type="ChEBI" id="CHEBI:17544"/>
        <dbReference type="ChEBI" id="CHEBI:30616"/>
        <dbReference type="ChEBI" id="CHEBI:33019"/>
        <dbReference type="ChEBI" id="CHEBI:57926"/>
        <dbReference type="ChEBI" id="CHEBI:73682"/>
        <dbReference type="EC" id="2.7.7.87"/>
    </reaction>
</comment>
<keyword evidence="7 13" id="KW-0819">tRNA processing</keyword>
<evidence type="ECO:0000256" key="1">
    <source>
        <dbReference type="ARBA" id="ARBA00004496"/>
    </source>
</evidence>
<evidence type="ECO:0000256" key="5">
    <source>
        <dbReference type="ARBA" id="ARBA00022490"/>
    </source>
</evidence>
<keyword evidence="10 13" id="KW-0067">ATP-binding</keyword>
<dbReference type="GO" id="GO:0061710">
    <property type="term" value="F:L-threonylcarbamoyladenylate synthase"/>
    <property type="evidence" value="ECO:0007669"/>
    <property type="project" value="UniProtKB-EC"/>
</dbReference>
<dbReference type="Gene3D" id="3.40.50.11030">
    <property type="entry name" value="Threonylcarbamoyl-AMP synthase, C-terminal domain"/>
    <property type="match status" value="1"/>
</dbReference>
<name>A0A9D1UEI9_9FIRM</name>
<dbReference type="GO" id="GO:0008033">
    <property type="term" value="P:tRNA processing"/>
    <property type="evidence" value="ECO:0007669"/>
    <property type="project" value="UniProtKB-KW"/>
</dbReference>
<dbReference type="GO" id="GO:0006450">
    <property type="term" value="P:regulation of translational fidelity"/>
    <property type="evidence" value="ECO:0007669"/>
    <property type="project" value="TreeGrafter"/>
</dbReference>
<evidence type="ECO:0000256" key="9">
    <source>
        <dbReference type="ARBA" id="ARBA00022741"/>
    </source>
</evidence>
<dbReference type="GO" id="GO:0003725">
    <property type="term" value="F:double-stranded RNA binding"/>
    <property type="evidence" value="ECO:0007669"/>
    <property type="project" value="UniProtKB-UniRule"/>
</dbReference>
<gene>
    <name evidence="16" type="ORF">H9873_04500</name>
</gene>
<evidence type="ECO:0000256" key="6">
    <source>
        <dbReference type="ARBA" id="ARBA00022679"/>
    </source>
</evidence>
<comment type="subcellular location">
    <subcellularLocation>
        <location evidence="1 13">Cytoplasm</location>
    </subcellularLocation>
</comment>
<evidence type="ECO:0000256" key="13">
    <source>
        <dbReference type="PIRNR" id="PIRNR004930"/>
    </source>
</evidence>
<reference evidence="16" key="2">
    <citation type="submission" date="2021-04" db="EMBL/GenBank/DDBJ databases">
        <authorList>
            <person name="Gilroy R."/>
        </authorList>
    </citation>
    <scope>NUCLEOTIDE SEQUENCE</scope>
    <source>
        <strain evidence="16">ChiSxjej1B13-11762</strain>
    </source>
</reference>
<evidence type="ECO:0000259" key="15">
    <source>
        <dbReference type="PROSITE" id="PS51163"/>
    </source>
</evidence>
<dbReference type="EC" id="2.7.7.87" evidence="3 13"/>
<feature type="binding site" evidence="14">
    <location>
        <position position="143"/>
    </location>
    <ligand>
        <name>L-threonine</name>
        <dbReference type="ChEBI" id="CHEBI:57926"/>
    </ligand>
</feature>
<dbReference type="InterPro" id="IPR017945">
    <property type="entry name" value="DHBP_synth_RibB-like_a/b_dom"/>
</dbReference>
<accession>A0A9D1UEI9</accession>
<feature type="binding site" evidence="14">
    <location>
        <position position="64"/>
    </location>
    <ligand>
        <name>ATP</name>
        <dbReference type="ChEBI" id="CHEBI:30616"/>
    </ligand>
</feature>
<evidence type="ECO:0000313" key="16">
    <source>
        <dbReference type="EMBL" id="HIW83565.1"/>
    </source>
</evidence>
<dbReference type="InterPro" id="IPR050156">
    <property type="entry name" value="TC-AMP_synthase_SUA5"/>
</dbReference>
<dbReference type="FunFam" id="3.90.870.10:FF:000009">
    <property type="entry name" value="Threonylcarbamoyl-AMP synthase, putative"/>
    <property type="match status" value="1"/>
</dbReference>
<comment type="similarity">
    <text evidence="2 13">Belongs to the SUA5 family.</text>
</comment>
<feature type="binding site" evidence="14">
    <location>
        <position position="238"/>
    </location>
    <ligand>
        <name>ATP</name>
        <dbReference type="ChEBI" id="CHEBI:30616"/>
    </ligand>
</feature>
<dbReference type="PIRSF" id="PIRSF004930">
    <property type="entry name" value="Tln_factor_SUA5"/>
    <property type="match status" value="1"/>
</dbReference>
<evidence type="ECO:0000256" key="12">
    <source>
        <dbReference type="ARBA" id="ARBA00048366"/>
    </source>
</evidence>